<feature type="domain" description="MacB-like periplasmic core" evidence="9">
    <location>
        <begin position="40"/>
        <end position="261"/>
    </location>
</feature>
<feature type="transmembrane region" description="Helical" evidence="7">
    <location>
        <begin position="342"/>
        <end position="369"/>
    </location>
</feature>
<reference evidence="10 11" key="1">
    <citation type="submission" date="2017-01" db="EMBL/GenBank/DDBJ databases">
        <authorList>
            <person name="Cao J.-M."/>
        </authorList>
    </citation>
    <scope>NUCLEOTIDE SEQUENCE [LARGE SCALE GENOMIC DNA]</scope>
    <source>
        <strain evidence="10 11">888-76</strain>
    </source>
</reference>
<dbReference type="RefSeq" id="WP_054803128.1">
    <property type="nucleotide sequence ID" value="NZ_CP019445.1"/>
</dbReference>
<keyword evidence="11" id="KW-1185">Reference proteome</keyword>
<comment type="similarity">
    <text evidence="2">Belongs to the ABC-4 integral membrane protein family. LolC/E subfamily.</text>
</comment>
<gene>
    <name evidence="10" type="ORF">BWI95_13805</name>
</gene>
<dbReference type="InterPro" id="IPR003838">
    <property type="entry name" value="ABC3_permease_C"/>
</dbReference>
<dbReference type="Proteomes" id="UP000187148">
    <property type="component" value="Chromosome"/>
</dbReference>
<feature type="transmembrane region" description="Helical" evidence="7">
    <location>
        <begin position="6"/>
        <end position="23"/>
    </location>
</feature>
<proteinExistence type="inferred from homology"/>
<organism evidence="10 11">
    <name type="scientific">Kosakonia cowanii JCM 10956 = DSM 18146</name>
    <dbReference type="NCBI Taxonomy" id="1300165"/>
    <lineage>
        <taxon>Bacteria</taxon>
        <taxon>Pseudomonadati</taxon>
        <taxon>Pseudomonadota</taxon>
        <taxon>Gammaproteobacteria</taxon>
        <taxon>Enterobacterales</taxon>
        <taxon>Enterobacteriaceae</taxon>
        <taxon>Kosakonia</taxon>
    </lineage>
</organism>
<evidence type="ECO:0000313" key="11">
    <source>
        <dbReference type="Proteomes" id="UP000187148"/>
    </source>
</evidence>
<dbReference type="Pfam" id="PF02687">
    <property type="entry name" value="FtsX"/>
    <property type="match status" value="1"/>
</dbReference>
<dbReference type="EMBL" id="CP019445">
    <property type="protein sequence ID" value="APZ06045.1"/>
    <property type="molecule type" value="Genomic_DNA"/>
</dbReference>
<name>A0A807LKC8_9ENTR</name>
<dbReference type="PANTHER" id="PTHR30489">
    <property type="entry name" value="LIPOPROTEIN-RELEASING SYSTEM TRANSMEMBRANE PROTEIN LOLE"/>
    <property type="match status" value="1"/>
</dbReference>
<evidence type="ECO:0000256" key="6">
    <source>
        <dbReference type="ARBA" id="ARBA00023136"/>
    </source>
</evidence>
<dbReference type="GO" id="GO:0098797">
    <property type="term" value="C:plasma membrane protein complex"/>
    <property type="evidence" value="ECO:0007669"/>
    <property type="project" value="TreeGrafter"/>
</dbReference>
<dbReference type="InterPro" id="IPR025857">
    <property type="entry name" value="MacB_PCD"/>
</dbReference>
<dbReference type="PANTHER" id="PTHR30489:SF0">
    <property type="entry name" value="LIPOPROTEIN-RELEASING SYSTEM TRANSMEMBRANE PROTEIN LOLE"/>
    <property type="match status" value="1"/>
</dbReference>
<keyword evidence="3" id="KW-1003">Cell membrane</keyword>
<evidence type="ECO:0000256" key="4">
    <source>
        <dbReference type="ARBA" id="ARBA00022692"/>
    </source>
</evidence>
<evidence type="ECO:0000256" key="2">
    <source>
        <dbReference type="ARBA" id="ARBA00005236"/>
    </source>
</evidence>
<feature type="transmembrane region" description="Helical" evidence="7">
    <location>
        <begin position="44"/>
        <end position="66"/>
    </location>
</feature>
<dbReference type="InterPro" id="IPR051447">
    <property type="entry name" value="Lipoprotein-release_system"/>
</dbReference>
<dbReference type="GO" id="GO:0044874">
    <property type="term" value="P:lipoprotein localization to outer membrane"/>
    <property type="evidence" value="ECO:0007669"/>
    <property type="project" value="TreeGrafter"/>
</dbReference>
<evidence type="ECO:0000256" key="3">
    <source>
        <dbReference type="ARBA" id="ARBA00022475"/>
    </source>
</evidence>
<keyword evidence="5 7" id="KW-1133">Transmembrane helix</keyword>
<sequence length="432" mass="47738">MLFVNLAMSAILLFILFCLLFRFRDAQFALLNIFRHRRRTLSTLAAIMLGGVAIFLYGGFIQYSFWILKEQTIRTNIGHVQIYNPAYFEGAKKNQSLIEDYAALKQAILAQPDLSSDISTISGQLEFTGVASQYENETTSYFSGLGVEPLAALKLGSFDKLIVGSDLSRVRTEEVTTGNGLAKTLNAAYGDWLDIMVVNAHGGQGAISLKVRGIFTSGIKDYDDTAMKMPLTTAQRLMGTEGVSKVLILLNTENVSGFAAKLRHFIAQHHLPLIVKEWSSVSPFYQQVEDLLSGIYFFIKLLVAVIVIFMIGNSLTMNIIERTREITTLRAIGLRPWHVTRLFILEGIFIGIIGAAGSLAIGFTLAWLINIKGIAMPPSPGQSQGYTAFIKTTDIDTVWFTFFLPILTATFASLRPSLRAAKLNLADAFKFS</sequence>
<keyword evidence="4 7" id="KW-0812">Transmembrane</keyword>
<evidence type="ECO:0000259" key="9">
    <source>
        <dbReference type="Pfam" id="PF12704"/>
    </source>
</evidence>
<evidence type="ECO:0000256" key="1">
    <source>
        <dbReference type="ARBA" id="ARBA00004651"/>
    </source>
</evidence>
<feature type="domain" description="ABC3 transporter permease C-terminal" evidence="8">
    <location>
        <begin position="298"/>
        <end position="424"/>
    </location>
</feature>
<dbReference type="AlphaFoldDB" id="A0A807LKC8"/>
<evidence type="ECO:0000256" key="7">
    <source>
        <dbReference type="SAM" id="Phobius"/>
    </source>
</evidence>
<dbReference type="KEGG" id="kco:BWI95_13805"/>
<evidence type="ECO:0000259" key="8">
    <source>
        <dbReference type="Pfam" id="PF02687"/>
    </source>
</evidence>
<feature type="transmembrane region" description="Helical" evidence="7">
    <location>
        <begin position="295"/>
        <end position="321"/>
    </location>
</feature>
<accession>A0A807LKC8</accession>
<evidence type="ECO:0000313" key="10">
    <source>
        <dbReference type="EMBL" id="APZ06045.1"/>
    </source>
</evidence>
<evidence type="ECO:0000256" key="5">
    <source>
        <dbReference type="ARBA" id="ARBA00022989"/>
    </source>
</evidence>
<feature type="transmembrane region" description="Helical" evidence="7">
    <location>
        <begin position="397"/>
        <end position="414"/>
    </location>
</feature>
<keyword evidence="6 7" id="KW-0472">Membrane</keyword>
<dbReference type="Pfam" id="PF12704">
    <property type="entry name" value="MacB_PCD"/>
    <property type="match status" value="1"/>
</dbReference>
<protein>
    <submittedName>
        <fullName evidence="10">ABC transporter permease</fullName>
    </submittedName>
</protein>
<comment type="subcellular location">
    <subcellularLocation>
        <location evidence="1">Cell membrane</location>
        <topology evidence="1">Multi-pass membrane protein</topology>
    </subcellularLocation>
</comment>